<organism evidence="1 2">
    <name type="scientific">Eumeta variegata</name>
    <name type="common">Bagworm moth</name>
    <name type="synonym">Eumeta japonica</name>
    <dbReference type="NCBI Taxonomy" id="151549"/>
    <lineage>
        <taxon>Eukaryota</taxon>
        <taxon>Metazoa</taxon>
        <taxon>Ecdysozoa</taxon>
        <taxon>Arthropoda</taxon>
        <taxon>Hexapoda</taxon>
        <taxon>Insecta</taxon>
        <taxon>Pterygota</taxon>
        <taxon>Neoptera</taxon>
        <taxon>Endopterygota</taxon>
        <taxon>Lepidoptera</taxon>
        <taxon>Glossata</taxon>
        <taxon>Ditrysia</taxon>
        <taxon>Tineoidea</taxon>
        <taxon>Psychidae</taxon>
        <taxon>Oiketicinae</taxon>
        <taxon>Eumeta</taxon>
    </lineage>
</organism>
<gene>
    <name evidence="1" type="ORF">EVAR_25173_1</name>
</gene>
<dbReference type="AlphaFoldDB" id="A0A4C1VU38"/>
<accession>A0A4C1VU38</accession>
<keyword evidence="2" id="KW-1185">Reference proteome</keyword>
<name>A0A4C1VU38_EUMVA</name>
<proteinExistence type="predicted"/>
<dbReference type="EMBL" id="BGZK01000397">
    <property type="protein sequence ID" value="GBP41335.1"/>
    <property type="molecule type" value="Genomic_DNA"/>
</dbReference>
<comment type="caution">
    <text evidence="1">The sequence shown here is derived from an EMBL/GenBank/DDBJ whole genome shotgun (WGS) entry which is preliminary data.</text>
</comment>
<dbReference type="OrthoDB" id="7483749at2759"/>
<evidence type="ECO:0000313" key="1">
    <source>
        <dbReference type="EMBL" id="GBP41335.1"/>
    </source>
</evidence>
<dbReference type="Proteomes" id="UP000299102">
    <property type="component" value="Unassembled WGS sequence"/>
</dbReference>
<evidence type="ECO:0000313" key="2">
    <source>
        <dbReference type="Proteomes" id="UP000299102"/>
    </source>
</evidence>
<sequence>MRIYVNFNPCLILNSDAGYISNSNPDSTLGFDPNPVLNFGPGPVLYSDPGPVLDSSPRPVFNFNSATSHSSTLNKGGVFKFRSIEKPSATPHHRVFRRMSERPGGEGKKAHLNAFESEFDIKKKLLNPHLPKTSNAIAPVRPAARSLASTPRRKRIAVYAKNERMMNVMPFGLRASVPFRCVTGARRTASADWWIKPDTAGMRPRDLFTTSRDYRESVGAVNVKGIVPDERDEDAAYASMPFTGRDDRGLGAVTCQLPRLRPPC</sequence>
<reference evidence="1 2" key="1">
    <citation type="journal article" date="2019" name="Commun. Biol.">
        <title>The bagworm genome reveals a unique fibroin gene that provides high tensile strength.</title>
        <authorList>
            <person name="Kono N."/>
            <person name="Nakamura H."/>
            <person name="Ohtoshi R."/>
            <person name="Tomita M."/>
            <person name="Numata K."/>
            <person name="Arakawa K."/>
        </authorList>
    </citation>
    <scope>NUCLEOTIDE SEQUENCE [LARGE SCALE GENOMIC DNA]</scope>
</reference>
<protein>
    <submittedName>
        <fullName evidence="1">Uncharacterized protein</fullName>
    </submittedName>
</protein>